<evidence type="ECO:0000256" key="2">
    <source>
        <dbReference type="SAM" id="MobiDB-lite"/>
    </source>
</evidence>
<sequence length="564" mass="61626">MEDLIAAQHEELSRLRSLQSSRSIEFSSETIEDYFIGRKMRESGNFVTTQRVPDLAASNMAAAGIERSRKDDAQNYKKRIKSSNNLVTESSFTSSSLSKSIVHPSLSSSAGVVTGANPGHANSSLKERESFYASQINDMSWMEEIQRTVGESLYEGAQEGKVEEMQRELFNAVEALEGERIESNRVKGELVQKTLEADELREQNVFLQRKLDSLSEGVPAAAELRALKEQVFRLAEEGAKREKVEGEMREMWKRSEGNSASMEKKWVAEQEVMEAEFKKMADWRAQAERGLASLEEEKRQWAEKCSGLEAENERLQEVVRGAGGEVEHVAEGAAEAASAVTILDVGGKEVEEEEGEQSNQKMDKLVQMQREKPIVTSPRRKSSSMSFTEAVGEDDEVVSLQGIEVMGGESVVEVEVGVVGGVDYEAAEADGAGEADEVDCVAATDDDNAAASDENEEEFMEVLADIVEDDGVVSDGKVPPQAPPKTAAARRLLLDVKSSSSKSNASLPDNSPGCGDDDDDDDDSGSANGDSDSVKSIEWVASSLTPRKLQHPPSLSDNFKKMQD</sequence>
<feature type="region of interest" description="Disordered" evidence="2">
    <location>
        <begin position="370"/>
        <end position="394"/>
    </location>
</feature>
<keyword evidence="4" id="KW-1185">Reference proteome</keyword>
<gene>
    <name evidence="3" type="ORF">TrRE_jg5721</name>
</gene>
<evidence type="ECO:0000256" key="1">
    <source>
        <dbReference type="SAM" id="Coils"/>
    </source>
</evidence>
<accession>A0A9W7DKF3</accession>
<dbReference type="AlphaFoldDB" id="A0A9W7DKF3"/>
<reference evidence="3" key="1">
    <citation type="submission" date="2022-07" db="EMBL/GenBank/DDBJ databases">
        <title>Genome analysis of Parmales, a sister group of diatoms, reveals the evolutionary specialization of diatoms from phago-mixotrophs to photoautotrophs.</title>
        <authorList>
            <person name="Ban H."/>
            <person name="Sato S."/>
            <person name="Yoshikawa S."/>
            <person name="Kazumasa Y."/>
            <person name="Nakamura Y."/>
            <person name="Ichinomiya M."/>
            <person name="Saitoh K."/>
            <person name="Sato N."/>
            <person name="Blanc-Mathieu R."/>
            <person name="Endo H."/>
            <person name="Kuwata A."/>
            <person name="Ogata H."/>
        </authorList>
    </citation>
    <scope>NUCLEOTIDE SEQUENCE</scope>
</reference>
<dbReference type="Proteomes" id="UP001165082">
    <property type="component" value="Unassembled WGS sequence"/>
</dbReference>
<feature type="coiled-coil region" evidence="1">
    <location>
        <begin position="284"/>
        <end position="318"/>
    </location>
</feature>
<feature type="coiled-coil region" evidence="1">
    <location>
        <begin position="162"/>
        <end position="217"/>
    </location>
</feature>
<dbReference type="OrthoDB" id="10441738at2759"/>
<proteinExistence type="predicted"/>
<feature type="region of interest" description="Disordered" evidence="2">
    <location>
        <begin position="428"/>
        <end position="457"/>
    </location>
</feature>
<evidence type="ECO:0000313" key="3">
    <source>
        <dbReference type="EMBL" id="GMH46353.1"/>
    </source>
</evidence>
<comment type="caution">
    <text evidence="3">The sequence shown here is derived from an EMBL/GenBank/DDBJ whole genome shotgun (WGS) entry which is preliminary data.</text>
</comment>
<evidence type="ECO:0000313" key="4">
    <source>
        <dbReference type="Proteomes" id="UP001165082"/>
    </source>
</evidence>
<feature type="non-terminal residue" evidence="3">
    <location>
        <position position="564"/>
    </location>
</feature>
<dbReference type="EMBL" id="BRXZ01001775">
    <property type="protein sequence ID" value="GMH46353.1"/>
    <property type="molecule type" value="Genomic_DNA"/>
</dbReference>
<name>A0A9W7DKF3_9STRA</name>
<feature type="region of interest" description="Disordered" evidence="2">
    <location>
        <begin position="471"/>
        <end position="564"/>
    </location>
</feature>
<keyword evidence="1" id="KW-0175">Coiled coil</keyword>
<feature type="compositionally biased region" description="Acidic residues" evidence="2">
    <location>
        <begin position="515"/>
        <end position="524"/>
    </location>
</feature>
<protein>
    <submittedName>
        <fullName evidence="3">Uncharacterized protein</fullName>
    </submittedName>
</protein>
<feature type="compositionally biased region" description="Low complexity" evidence="2">
    <location>
        <begin position="495"/>
        <end position="514"/>
    </location>
</feature>
<organism evidence="3 4">
    <name type="scientific">Triparma retinervis</name>
    <dbReference type="NCBI Taxonomy" id="2557542"/>
    <lineage>
        <taxon>Eukaryota</taxon>
        <taxon>Sar</taxon>
        <taxon>Stramenopiles</taxon>
        <taxon>Ochrophyta</taxon>
        <taxon>Bolidophyceae</taxon>
        <taxon>Parmales</taxon>
        <taxon>Triparmaceae</taxon>
        <taxon>Triparma</taxon>
    </lineage>
</organism>